<dbReference type="InterPro" id="IPR051816">
    <property type="entry name" value="Glycosyl_Hydrolase_31"/>
</dbReference>
<evidence type="ECO:0000256" key="1">
    <source>
        <dbReference type="ARBA" id="ARBA00007806"/>
    </source>
</evidence>
<dbReference type="SUPFAM" id="SSF51445">
    <property type="entry name" value="(Trans)glycosidases"/>
    <property type="match status" value="1"/>
</dbReference>
<dbReference type="PANTHER" id="PTHR43863:SF2">
    <property type="entry name" value="MALTASE-GLUCOAMYLASE"/>
    <property type="match status" value="1"/>
</dbReference>
<evidence type="ECO:0000313" key="8">
    <source>
        <dbReference type="Proteomes" id="UP001460202"/>
    </source>
</evidence>
<organism evidence="7 8">
    <name type="scientific">Alistipes intestinihominis</name>
    <dbReference type="NCBI Taxonomy" id="3133172"/>
    <lineage>
        <taxon>Bacteria</taxon>
        <taxon>Pseudomonadati</taxon>
        <taxon>Bacteroidota</taxon>
        <taxon>Bacteroidia</taxon>
        <taxon>Bacteroidales</taxon>
        <taxon>Rikenellaceae</taxon>
        <taxon>Alistipes</taxon>
    </lineage>
</organism>
<dbReference type="Gene3D" id="3.20.20.80">
    <property type="entry name" value="Glycosidases"/>
    <property type="match status" value="1"/>
</dbReference>
<accession>A0ABV1GXM0</accession>
<evidence type="ECO:0000259" key="4">
    <source>
        <dbReference type="Pfam" id="PF01055"/>
    </source>
</evidence>
<dbReference type="Pfam" id="PF01055">
    <property type="entry name" value="Glyco_hydro_31_2nd"/>
    <property type="match status" value="1"/>
</dbReference>
<dbReference type="InterPro" id="IPR000322">
    <property type="entry name" value="Glyco_hydro_31_TIM"/>
</dbReference>
<dbReference type="InterPro" id="IPR017853">
    <property type="entry name" value="GH"/>
</dbReference>
<dbReference type="InterPro" id="IPR033403">
    <property type="entry name" value="DUF5110"/>
</dbReference>
<feature type="signal peptide" evidence="3">
    <location>
        <begin position="1"/>
        <end position="18"/>
    </location>
</feature>
<feature type="domain" description="Glycosyl hydrolase family 31 C-terminal" evidence="6">
    <location>
        <begin position="583"/>
        <end position="675"/>
    </location>
</feature>
<evidence type="ECO:0000259" key="6">
    <source>
        <dbReference type="Pfam" id="PF21365"/>
    </source>
</evidence>
<proteinExistence type="inferred from homology"/>
<comment type="similarity">
    <text evidence="1 2">Belongs to the glycosyl hydrolase 31 family.</text>
</comment>
<comment type="caution">
    <text evidence="7">The sequence shown here is derived from an EMBL/GenBank/DDBJ whole genome shotgun (WGS) entry which is preliminary data.</text>
</comment>
<evidence type="ECO:0000256" key="2">
    <source>
        <dbReference type="RuleBase" id="RU361185"/>
    </source>
</evidence>
<dbReference type="SUPFAM" id="SSF51011">
    <property type="entry name" value="Glycosyl hydrolase domain"/>
    <property type="match status" value="1"/>
</dbReference>
<dbReference type="InterPro" id="IPR048395">
    <property type="entry name" value="Glyco_hydro_31_C"/>
</dbReference>
<dbReference type="CDD" id="cd06591">
    <property type="entry name" value="GH31_xylosidase_XylS"/>
    <property type="match status" value="1"/>
</dbReference>
<feature type="chain" id="PRO_5045767446" evidence="3">
    <location>
        <begin position="19"/>
        <end position="786"/>
    </location>
</feature>
<evidence type="ECO:0000313" key="7">
    <source>
        <dbReference type="EMBL" id="MEQ2544812.1"/>
    </source>
</evidence>
<dbReference type="CDD" id="cd14752">
    <property type="entry name" value="GH31_N"/>
    <property type="match status" value="1"/>
</dbReference>
<sequence>MMRLLTTLLLAAVCTACGGPSRDGNAFTFDEAGMAYRVEFCTENTVRILVRPVGSPLVTQRLVVDSVPAAPVEVRREAIEHGYAFRTPQLRVEFDRTRGLFSFRDARTDALLLAETARSLRPDTVGGEACYAVTQRFAGTDDEALYGLGQYQTGALNYKRDTVLLLQANKDIVNPYLVSTRGFGLLWDNYSASEFRDGGDAFEFTSEVGDAVDYWFVYGGDPAGCVRGYRALTGAASMLPKWAFGFWQSRERYKSFDELTRVVSEYRRRHIPIDIIVQDWEYWGEKPRWNALQWDSVRYPNPGAAVARLHEEYGVRLLVSVWPGFGPETAVYRDLEAAGALFDERTWAGYKVFDAYDPAARDIFWRHFRTGLFDTGIDGWWMDATEPSFREGFTQRKQEARTKSAGKTHLGAFHRYLNTYSLVWTGDLYGRLRAAAPERRPLLFTRSAFAGQQRYGTAVWSGDIVASWETMKRQLAAGVNLAASGFPYWTFDTGGFYVTDNGGIYPRGLADPAYKELYARWFQFGAFLPIFRAHGTNVPREVWQFGDERSVWYRNQTKYIDLRYRLTPYVYSTAYDVAANGSSFIAAAGMAFPEDRAVAAYDEAYLFGPALLVRPVFEPMPAGARTQPVTTLLPRHDGAWWYDFFTGEAFRGGERVTRACGLTELPVYARGGSIVPTGAAKESVMAGPDTELEIRVYTGADARFTLYDDAGDGYGYEQGEYARCTLGWSEADAALRISAREGSYPGMAQEQTLRIRVFRPGAEPAEQTVRYTGEPLECKFQSTENR</sequence>
<dbReference type="Gene3D" id="2.60.40.1760">
    <property type="entry name" value="glycosyl hydrolase (family 31)"/>
    <property type="match status" value="1"/>
</dbReference>
<dbReference type="EMBL" id="JBBMFL010000007">
    <property type="protein sequence ID" value="MEQ2544812.1"/>
    <property type="molecule type" value="Genomic_DNA"/>
</dbReference>
<dbReference type="PANTHER" id="PTHR43863">
    <property type="entry name" value="HYDROLASE, PUTATIVE (AFU_ORTHOLOGUE AFUA_1G03140)-RELATED"/>
    <property type="match status" value="1"/>
</dbReference>
<dbReference type="SUPFAM" id="SSF74650">
    <property type="entry name" value="Galactose mutarotase-like"/>
    <property type="match status" value="1"/>
</dbReference>
<keyword evidence="8" id="KW-1185">Reference proteome</keyword>
<protein>
    <submittedName>
        <fullName evidence="7">TIM-barrel domain-containing protein</fullName>
    </submittedName>
</protein>
<feature type="domain" description="Glycoside hydrolase family 31 TIM barrel" evidence="4">
    <location>
        <begin position="237"/>
        <end position="572"/>
    </location>
</feature>
<dbReference type="Pfam" id="PF17137">
    <property type="entry name" value="DUF5110"/>
    <property type="match status" value="1"/>
</dbReference>
<feature type="domain" description="DUF5110" evidence="5">
    <location>
        <begin position="691"/>
        <end position="758"/>
    </location>
</feature>
<dbReference type="Gene3D" id="2.60.40.1180">
    <property type="entry name" value="Golgi alpha-mannosidase II"/>
    <property type="match status" value="2"/>
</dbReference>
<keyword evidence="2" id="KW-0378">Hydrolase</keyword>
<keyword evidence="2" id="KW-0326">Glycosidase</keyword>
<evidence type="ECO:0000259" key="5">
    <source>
        <dbReference type="Pfam" id="PF17137"/>
    </source>
</evidence>
<dbReference type="Proteomes" id="UP001460202">
    <property type="component" value="Unassembled WGS sequence"/>
</dbReference>
<dbReference type="Pfam" id="PF21365">
    <property type="entry name" value="Glyco_hydro_31_3rd"/>
    <property type="match status" value="1"/>
</dbReference>
<keyword evidence="3" id="KW-0732">Signal</keyword>
<evidence type="ECO:0000256" key="3">
    <source>
        <dbReference type="SAM" id="SignalP"/>
    </source>
</evidence>
<reference evidence="7 8" key="1">
    <citation type="submission" date="2024-03" db="EMBL/GenBank/DDBJ databases">
        <title>Human intestinal bacterial collection.</title>
        <authorList>
            <person name="Pauvert C."/>
            <person name="Hitch T.C.A."/>
            <person name="Clavel T."/>
        </authorList>
    </citation>
    <scope>NUCLEOTIDE SEQUENCE [LARGE SCALE GENOMIC DNA]</scope>
    <source>
        <strain evidence="7 8">CLA-KB-H122</strain>
    </source>
</reference>
<dbReference type="InterPro" id="IPR011013">
    <property type="entry name" value="Gal_mutarotase_sf_dom"/>
</dbReference>
<gene>
    <name evidence="7" type="ORF">WMO46_07615</name>
</gene>
<dbReference type="InterPro" id="IPR013780">
    <property type="entry name" value="Glyco_hydro_b"/>
</dbReference>
<name>A0ABV1GXM0_9BACT</name>
<dbReference type="RefSeq" id="WP_278963996.1">
    <property type="nucleotide sequence ID" value="NZ_JBBMFL010000007.1"/>
</dbReference>